<dbReference type="AlphaFoldDB" id="A0A0A9GRE6"/>
<organism evidence="1">
    <name type="scientific">Arundo donax</name>
    <name type="common">Giant reed</name>
    <name type="synonym">Donax arundinaceus</name>
    <dbReference type="NCBI Taxonomy" id="35708"/>
    <lineage>
        <taxon>Eukaryota</taxon>
        <taxon>Viridiplantae</taxon>
        <taxon>Streptophyta</taxon>
        <taxon>Embryophyta</taxon>
        <taxon>Tracheophyta</taxon>
        <taxon>Spermatophyta</taxon>
        <taxon>Magnoliopsida</taxon>
        <taxon>Liliopsida</taxon>
        <taxon>Poales</taxon>
        <taxon>Poaceae</taxon>
        <taxon>PACMAD clade</taxon>
        <taxon>Arundinoideae</taxon>
        <taxon>Arundineae</taxon>
        <taxon>Arundo</taxon>
    </lineage>
</organism>
<reference evidence="1" key="1">
    <citation type="submission" date="2014-09" db="EMBL/GenBank/DDBJ databases">
        <authorList>
            <person name="Magalhaes I.L.F."/>
            <person name="Oliveira U."/>
            <person name="Santos F.R."/>
            <person name="Vidigal T.H.D.A."/>
            <person name="Brescovit A.D."/>
            <person name="Santos A.J."/>
        </authorList>
    </citation>
    <scope>NUCLEOTIDE SEQUENCE</scope>
    <source>
        <tissue evidence="1">Shoot tissue taken approximately 20 cm above the soil surface</tissue>
    </source>
</reference>
<name>A0A0A9GRE6_ARUDO</name>
<dbReference type="EMBL" id="GBRH01174633">
    <property type="protein sequence ID" value="JAE23263.1"/>
    <property type="molecule type" value="Transcribed_RNA"/>
</dbReference>
<proteinExistence type="predicted"/>
<accession>A0A0A9GRE6</accession>
<protein>
    <submittedName>
        <fullName evidence="1">Uncharacterized protein</fullName>
    </submittedName>
</protein>
<reference evidence="1" key="2">
    <citation type="journal article" date="2015" name="Data Brief">
        <title>Shoot transcriptome of the giant reed, Arundo donax.</title>
        <authorList>
            <person name="Barrero R.A."/>
            <person name="Guerrero F.D."/>
            <person name="Moolhuijzen P."/>
            <person name="Goolsby J.A."/>
            <person name="Tidwell J."/>
            <person name="Bellgard S.E."/>
            <person name="Bellgard M.I."/>
        </authorList>
    </citation>
    <scope>NUCLEOTIDE SEQUENCE</scope>
    <source>
        <tissue evidence="1">Shoot tissue taken approximately 20 cm above the soil surface</tissue>
    </source>
</reference>
<sequence length="49" mass="5640">MPMRNVVLPSSDTGYSVKFLIRTQSCTTWSYQTLDLMGLQLMPLKSLMR</sequence>
<evidence type="ECO:0000313" key="1">
    <source>
        <dbReference type="EMBL" id="JAE23263.1"/>
    </source>
</evidence>